<name>A0A9P1INS0_9PELO</name>
<dbReference type="OrthoDB" id="2101615at2759"/>
<gene>
    <name evidence="2" type="ORF">CAMP_LOCUS11302</name>
</gene>
<feature type="transmembrane region" description="Helical" evidence="1">
    <location>
        <begin position="136"/>
        <end position="158"/>
    </location>
</feature>
<comment type="caution">
    <text evidence="2">The sequence shown here is derived from an EMBL/GenBank/DDBJ whole genome shotgun (WGS) entry which is preliminary data.</text>
</comment>
<organism evidence="2 3">
    <name type="scientific">Caenorhabditis angaria</name>
    <dbReference type="NCBI Taxonomy" id="860376"/>
    <lineage>
        <taxon>Eukaryota</taxon>
        <taxon>Metazoa</taxon>
        <taxon>Ecdysozoa</taxon>
        <taxon>Nematoda</taxon>
        <taxon>Chromadorea</taxon>
        <taxon>Rhabditida</taxon>
        <taxon>Rhabditina</taxon>
        <taxon>Rhabditomorpha</taxon>
        <taxon>Rhabditoidea</taxon>
        <taxon>Rhabditidae</taxon>
        <taxon>Peloderinae</taxon>
        <taxon>Caenorhabditis</taxon>
    </lineage>
</organism>
<dbReference type="PANTHER" id="PTHR22943:SF248">
    <property type="entry name" value="SEVEN TM RECEPTOR"/>
    <property type="match status" value="1"/>
</dbReference>
<feature type="transmembrane region" description="Helical" evidence="1">
    <location>
        <begin position="89"/>
        <end position="116"/>
    </location>
</feature>
<feature type="transmembrane region" description="Helical" evidence="1">
    <location>
        <begin position="45"/>
        <end position="69"/>
    </location>
</feature>
<dbReference type="EMBL" id="CANHGI010000004">
    <property type="protein sequence ID" value="CAI5448665.1"/>
    <property type="molecule type" value="Genomic_DNA"/>
</dbReference>
<dbReference type="GO" id="GO:0042048">
    <property type="term" value="P:olfactory behavior"/>
    <property type="evidence" value="ECO:0007669"/>
    <property type="project" value="TreeGrafter"/>
</dbReference>
<dbReference type="PANTHER" id="PTHR22943">
    <property type="entry name" value="7-TRANSMEMBRANE DOMAIN RECEPTOR C.ELEGANS"/>
    <property type="match status" value="1"/>
</dbReference>
<evidence type="ECO:0000313" key="2">
    <source>
        <dbReference type="EMBL" id="CAI5448665.1"/>
    </source>
</evidence>
<keyword evidence="1" id="KW-0472">Membrane</keyword>
<dbReference type="Pfam" id="PF10326">
    <property type="entry name" value="7TM_GPCR_Str"/>
    <property type="match status" value="1"/>
</dbReference>
<dbReference type="GO" id="GO:0038022">
    <property type="term" value="F:G protein-coupled olfactory receptor activity"/>
    <property type="evidence" value="ECO:0007669"/>
    <property type="project" value="TreeGrafter"/>
</dbReference>
<feature type="transmembrane region" description="Helical" evidence="1">
    <location>
        <begin position="288"/>
        <end position="309"/>
    </location>
</feature>
<evidence type="ECO:0000256" key="1">
    <source>
        <dbReference type="SAM" id="Phobius"/>
    </source>
</evidence>
<keyword evidence="1" id="KW-1133">Transmembrane helix</keyword>
<dbReference type="AlphaFoldDB" id="A0A9P1INS0"/>
<keyword evidence="3" id="KW-1185">Reference proteome</keyword>
<proteinExistence type="predicted"/>
<dbReference type="GO" id="GO:0005886">
    <property type="term" value="C:plasma membrane"/>
    <property type="evidence" value="ECO:0007669"/>
    <property type="project" value="TreeGrafter"/>
</dbReference>
<dbReference type="InterPro" id="IPR019428">
    <property type="entry name" value="7TM_GPCR_serpentine_rcpt_Str"/>
</dbReference>
<dbReference type="Proteomes" id="UP001152747">
    <property type="component" value="Unassembled WGS sequence"/>
</dbReference>
<evidence type="ECO:0000313" key="3">
    <source>
        <dbReference type="Proteomes" id="UP001152747"/>
    </source>
</evidence>
<feature type="transmembrane region" description="Helical" evidence="1">
    <location>
        <begin position="214"/>
        <end position="232"/>
    </location>
</feature>
<feature type="transmembrane region" description="Helical" evidence="1">
    <location>
        <begin position="321"/>
        <end position="338"/>
    </location>
</feature>
<sequence>MHGGTWINIQHNVQYFCTAISVLINAFLIHLIANKSCKALGTYKYLLAYTSTFEIIYSIVDFLASPIFYSHSSVFLMFVVSETSFFKNIPMLINVFNGLYCANFGTVLGLFSLQFYYRYLIAKNSALLKTFKSVKILFWMSIPLISGSVWFFATYVLAAPSQTLTDHVREHIMTDLDIDIDTTEYLGLFFFPRDKNGTPYIQVKDITSHLIQDFDLTITLISIFYFGIACYKEISKNMVKSVSTSYQVLQSQLFYALVAQTTIPLILLNFPVLSIHLCAIAGKDLGHLSGIVTITLALYPVIDPLPNIFIINGYRKATKGFYVFLIGFSLYFSCFRILTTSYM</sequence>
<protein>
    <recommendedName>
        <fullName evidence="4">Seven TM Receptor</fullName>
    </recommendedName>
</protein>
<feature type="transmembrane region" description="Helical" evidence="1">
    <location>
        <begin position="12"/>
        <end position="33"/>
    </location>
</feature>
<keyword evidence="1" id="KW-0812">Transmembrane</keyword>
<evidence type="ECO:0008006" key="4">
    <source>
        <dbReference type="Google" id="ProtNLM"/>
    </source>
</evidence>
<accession>A0A9P1INS0</accession>
<feature type="transmembrane region" description="Helical" evidence="1">
    <location>
        <begin position="253"/>
        <end position="282"/>
    </location>
</feature>
<reference evidence="2" key="1">
    <citation type="submission" date="2022-11" db="EMBL/GenBank/DDBJ databases">
        <authorList>
            <person name="Kikuchi T."/>
        </authorList>
    </citation>
    <scope>NUCLEOTIDE SEQUENCE</scope>
    <source>
        <strain evidence="2">PS1010</strain>
    </source>
</reference>